<feature type="domain" description="Probable transposase IS891/IS1136/IS1341" evidence="7">
    <location>
        <begin position="185"/>
        <end position="293"/>
    </location>
</feature>
<keyword evidence="5" id="KW-0238">DNA-binding</keyword>
<keyword evidence="2" id="KW-0815">Transposition</keyword>
<dbReference type="RefSeq" id="WP_144862979.1">
    <property type="nucleotide sequence ID" value="NZ_LR213766.1"/>
</dbReference>
<dbReference type="OrthoDB" id="466512at2"/>
<dbReference type="InterPro" id="IPR001959">
    <property type="entry name" value="Transposase"/>
</dbReference>
<comment type="similarity">
    <text evidence="1">In the C-terminal section; belongs to the transposase 35 family.</text>
</comment>
<feature type="domain" description="Transposase putative helix-turn-helix" evidence="9">
    <location>
        <begin position="3"/>
        <end position="46"/>
    </location>
</feature>
<evidence type="ECO:0000259" key="8">
    <source>
        <dbReference type="Pfam" id="PF07282"/>
    </source>
</evidence>
<dbReference type="Pfam" id="PF12323">
    <property type="entry name" value="HTH_OrfB_IS605"/>
    <property type="match status" value="1"/>
</dbReference>
<dbReference type="GO" id="GO:0006310">
    <property type="term" value="P:DNA recombination"/>
    <property type="evidence" value="ECO:0007669"/>
    <property type="project" value="UniProtKB-KW"/>
</dbReference>
<gene>
    <name evidence="10" type="ORF">H1P_10079</name>
</gene>
<dbReference type="EMBL" id="CAACVJ010000001">
    <property type="protein sequence ID" value="VEP11294.1"/>
    <property type="molecule type" value="Genomic_DNA"/>
</dbReference>
<organism evidence="10 11">
    <name type="scientific">Hyella patelloides LEGE 07179</name>
    <dbReference type="NCBI Taxonomy" id="945734"/>
    <lineage>
        <taxon>Bacteria</taxon>
        <taxon>Bacillati</taxon>
        <taxon>Cyanobacteriota</taxon>
        <taxon>Cyanophyceae</taxon>
        <taxon>Pleurocapsales</taxon>
        <taxon>Hyellaceae</taxon>
        <taxon>Hyella</taxon>
    </lineage>
</organism>
<dbReference type="NCBIfam" id="NF040570">
    <property type="entry name" value="guided_TnpB"/>
    <property type="match status" value="1"/>
</dbReference>
<reference evidence="10 11" key="1">
    <citation type="submission" date="2019-01" db="EMBL/GenBank/DDBJ databases">
        <authorList>
            <person name="Brito A."/>
        </authorList>
    </citation>
    <scope>NUCLEOTIDE SEQUENCE [LARGE SCALE GENOMIC DNA]</scope>
    <source>
        <strain evidence="10">1</strain>
    </source>
</reference>
<dbReference type="Proteomes" id="UP000320055">
    <property type="component" value="Unassembled WGS sequence"/>
</dbReference>
<keyword evidence="4" id="KW-0862">Zinc</keyword>
<sequence length="408" mass="46818">MLSFTFQYKLIPNKSQSAQIDEWLEICRRVYNWNNCERKDWIKARKNNISSCSLIKEYIIPAEAKFPNYNIQAVNLTIAKKENPELKKVQSQVLQSTLKRLDKAWTDFFNKKQKRGLPRYKQSNQFRSFTYPQIKESVFEGNKVRLPKIGWIKFKKSREFPTGMIPKQLRVVKKAVGYFIQIIFVSTEDIPDIVPGMSSLGIDAGISSFIATSDGELIETPQFVKKAASKLQSLQRKLKHKIKGSSNWLKLQRMIAKLHFVVTSRRTDWLFKLAHQLYDKTDNIFVENLDFRGWQKGLFGKQINNSAIGKFINQILPFVCFKRGVYYQKVDKNYTSQICPQCATNTGKKSLNQRVHHCDCGAIMNRDIAAAKVIQQRGEIAVGHTVKEIACGGDATGVQLQLNLVGSH</sequence>
<keyword evidence="11" id="KW-1185">Reference proteome</keyword>
<keyword evidence="6" id="KW-0233">DNA recombination</keyword>
<evidence type="ECO:0000256" key="5">
    <source>
        <dbReference type="ARBA" id="ARBA00023125"/>
    </source>
</evidence>
<evidence type="ECO:0000259" key="9">
    <source>
        <dbReference type="Pfam" id="PF12323"/>
    </source>
</evidence>
<dbReference type="GO" id="GO:0046872">
    <property type="term" value="F:metal ion binding"/>
    <property type="evidence" value="ECO:0007669"/>
    <property type="project" value="UniProtKB-KW"/>
</dbReference>
<evidence type="ECO:0000256" key="2">
    <source>
        <dbReference type="ARBA" id="ARBA00022578"/>
    </source>
</evidence>
<dbReference type="GO" id="GO:0032196">
    <property type="term" value="P:transposition"/>
    <property type="evidence" value="ECO:0007669"/>
    <property type="project" value="UniProtKB-KW"/>
</dbReference>
<feature type="domain" description="Cas12f1-like TNB" evidence="8">
    <location>
        <begin position="314"/>
        <end position="374"/>
    </location>
</feature>
<evidence type="ECO:0000313" key="11">
    <source>
        <dbReference type="Proteomes" id="UP000320055"/>
    </source>
</evidence>
<evidence type="ECO:0000256" key="3">
    <source>
        <dbReference type="ARBA" id="ARBA00022723"/>
    </source>
</evidence>
<proteinExistence type="inferred from homology"/>
<dbReference type="GO" id="GO:0003677">
    <property type="term" value="F:DNA binding"/>
    <property type="evidence" value="ECO:0007669"/>
    <property type="project" value="UniProtKB-KW"/>
</dbReference>
<protein>
    <submittedName>
        <fullName evidence="10">Transposase</fullName>
    </submittedName>
</protein>
<evidence type="ECO:0000259" key="7">
    <source>
        <dbReference type="Pfam" id="PF01385"/>
    </source>
</evidence>
<dbReference type="AlphaFoldDB" id="A0A563VIP0"/>
<dbReference type="InterPro" id="IPR021027">
    <property type="entry name" value="Transposase_put_HTH"/>
</dbReference>
<evidence type="ECO:0000256" key="4">
    <source>
        <dbReference type="ARBA" id="ARBA00022833"/>
    </source>
</evidence>
<keyword evidence="3" id="KW-0479">Metal-binding</keyword>
<dbReference type="Pfam" id="PF01385">
    <property type="entry name" value="OrfB_IS605"/>
    <property type="match status" value="1"/>
</dbReference>
<evidence type="ECO:0000256" key="6">
    <source>
        <dbReference type="ARBA" id="ARBA00023172"/>
    </source>
</evidence>
<evidence type="ECO:0000313" key="10">
    <source>
        <dbReference type="EMBL" id="VEP11294.1"/>
    </source>
</evidence>
<dbReference type="InterPro" id="IPR010095">
    <property type="entry name" value="Cas12f1-like_TNB"/>
</dbReference>
<accession>A0A563VIP0</accession>
<dbReference type="Pfam" id="PF07282">
    <property type="entry name" value="Cas12f1-like_TNB"/>
    <property type="match status" value="1"/>
</dbReference>
<name>A0A563VIP0_9CYAN</name>
<evidence type="ECO:0000256" key="1">
    <source>
        <dbReference type="ARBA" id="ARBA00008761"/>
    </source>
</evidence>